<proteinExistence type="predicted"/>
<comment type="caution">
    <text evidence="1">The sequence shown here is derived from an EMBL/GenBank/DDBJ whole genome shotgun (WGS) entry which is preliminary data.</text>
</comment>
<keyword evidence="2" id="KW-1185">Reference proteome</keyword>
<organism evidence="1 2">
    <name type="scientific">Alkaliphilus serpentinus</name>
    <dbReference type="NCBI Taxonomy" id="1482731"/>
    <lineage>
        <taxon>Bacteria</taxon>
        <taxon>Bacillati</taxon>
        <taxon>Bacillota</taxon>
        <taxon>Clostridia</taxon>
        <taxon>Peptostreptococcales</taxon>
        <taxon>Natronincolaceae</taxon>
        <taxon>Alkaliphilus</taxon>
    </lineage>
</organism>
<gene>
    <name evidence="1" type="ORF">F8153_01060</name>
</gene>
<dbReference type="Pfam" id="PF11385">
    <property type="entry name" value="DUF3189"/>
    <property type="match status" value="1"/>
</dbReference>
<protein>
    <submittedName>
        <fullName evidence="1">DUF3189 family protein</fullName>
    </submittedName>
</protein>
<dbReference type="OrthoDB" id="1956981at2"/>
<dbReference type="Proteomes" id="UP000465601">
    <property type="component" value="Unassembled WGS sequence"/>
</dbReference>
<dbReference type="EMBL" id="WBZB01000004">
    <property type="protein sequence ID" value="KAB3533168.1"/>
    <property type="molecule type" value="Genomic_DNA"/>
</dbReference>
<evidence type="ECO:0000313" key="1">
    <source>
        <dbReference type="EMBL" id="KAB3533168.1"/>
    </source>
</evidence>
<reference evidence="1 2" key="1">
    <citation type="submission" date="2019-10" db="EMBL/GenBank/DDBJ databases">
        <title>Alkaliphilus serpentinus sp. nov. and Alkaliphilus pronyensis sp. nov., two novel anaerobic alkaliphilic species isolated from the serpentinized-hosted hydrothermal field of the Prony Bay (New Caledonia).</title>
        <authorList>
            <person name="Postec A."/>
        </authorList>
    </citation>
    <scope>NUCLEOTIDE SEQUENCE [LARGE SCALE GENOMIC DNA]</scope>
    <source>
        <strain evidence="1 2">LacT</strain>
    </source>
</reference>
<dbReference type="InterPro" id="IPR021525">
    <property type="entry name" value="DUF3189"/>
</dbReference>
<dbReference type="AlphaFoldDB" id="A0A833HRB6"/>
<evidence type="ECO:0000313" key="2">
    <source>
        <dbReference type="Proteomes" id="UP000465601"/>
    </source>
</evidence>
<sequence>MKYIYIYRKNDYAALLAAYLRLKNKTISTNQIKFGILFLGIDEELNEVYIVKYRRNPQVLINLLKGIGEIYREELKIIDLGKYDRIYFRTFKNRVKRNLLKDRFKYENLL</sequence>
<accession>A0A833HRB6</accession>
<dbReference type="RefSeq" id="WP_151864493.1">
    <property type="nucleotide sequence ID" value="NZ_WBZB01000004.1"/>
</dbReference>
<name>A0A833HRB6_9FIRM</name>